<keyword evidence="1" id="KW-1133">Transmembrane helix</keyword>
<accession>A0A366HTH5</accession>
<dbReference type="Proteomes" id="UP000253426">
    <property type="component" value="Unassembled WGS sequence"/>
</dbReference>
<keyword evidence="1" id="KW-0812">Transmembrane</keyword>
<proteinExistence type="predicted"/>
<feature type="transmembrane region" description="Helical" evidence="1">
    <location>
        <begin position="86"/>
        <end position="105"/>
    </location>
</feature>
<dbReference type="OrthoDB" id="192484at2"/>
<dbReference type="RefSeq" id="WP_113956327.1">
    <property type="nucleotide sequence ID" value="NZ_QNRR01000001.1"/>
</dbReference>
<gene>
    <name evidence="2" type="ORF">DES53_101184</name>
</gene>
<reference evidence="2 3" key="1">
    <citation type="submission" date="2018-06" db="EMBL/GenBank/DDBJ databases">
        <title>Genomic Encyclopedia of Type Strains, Phase IV (KMG-IV): sequencing the most valuable type-strain genomes for metagenomic binning, comparative biology and taxonomic classification.</title>
        <authorList>
            <person name="Goeker M."/>
        </authorList>
    </citation>
    <scope>NUCLEOTIDE SEQUENCE [LARGE SCALE GENOMIC DNA]</scope>
    <source>
        <strain evidence="2 3">DSM 25532</strain>
    </source>
</reference>
<feature type="transmembrane region" description="Helical" evidence="1">
    <location>
        <begin position="112"/>
        <end position="136"/>
    </location>
</feature>
<evidence type="ECO:0000313" key="2">
    <source>
        <dbReference type="EMBL" id="RBP47387.1"/>
    </source>
</evidence>
<evidence type="ECO:0000313" key="3">
    <source>
        <dbReference type="Proteomes" id="UP000253426"/>
    </source>
</evidence>
<name>A0A366HTH5_9BACT</name>
<dbReference type="EMBL" id="QNRR01000001">
    <property type="protein sequence ID" value="RBP47387.1"/>
    <property type="molecule type" value="Genomic_DNA"/>
</dbReference>
<comment type="caution">
    <text evidence="2">The sequence shown here is derived from an EMBL/GenBank/DDBJ whole genome shotgun (WGS) entry which is preliminary data.</text>
</comment>
<feature type="transmembrane region" description="Helical" evidence="1">
    <location>
        <begin position="57"/>
        <end position="74"/>
    </location>
</feature>
<organism evidence="2 3">
    <name type="scientific">Roseimicrobium gellanilyticum</name>
    <dbReference type="NCBI Taxonomy" id="748857"/>
    <lineage>
        <taxon>Bacteria</taxon>
        <taxon>Pseudomonadati</taxon>
        <taxon>Verrucomicrobiota</taxon>
        <taxon>Verrucomicrobiia</taxon>
        <taxon>Verrucomicrobiales</taxon>
        <taxon>Verrucomicrobiaceae</taxon>
        <taxon>Roseimicrobium</taxon>
    </lineage>
</organism>
<keyword evidence="3" id="KW-1185">Reference proteome</keyword>
<keyword evidence="1" id="KW-0472">Membrane</keyword>
<feature type="transmembrane region" description="Helical" evidence="1">
    <location>
        <begin position="148"/>
        <end position="167"/>
    </location>
</feature>
<dbReference type="AlphaFoldDB" id="A0A366HTH5"/>
<sequence length="179" mass="19601">MVDSFQCRPCRKTYSASEVQGRRSCPVCKGPLISQQQLENYRAATQASLDRLKNQSALTLAGGALLAMAVQIGIDLYEHDSDFRALTWLVFAGSIASLVAAGLWWKTGKRPMMLAASAVFQASAMVYAFSVFASMGPLLEQLGDSRRITTGFLILAFSPLGLSLLAWHQYRSYLKVLKA</sequence>
<evidence type="ECO:0000256" key="1">
    <source>
        <dbReference type="SAM" id="Phobius"/>
    </source>
</evidence>
<protein>
    <submittedName>
        <fullName evidence="2">Uncharacterized protein</fullName>
    </submittedName>
</protein>